<feature type="compositionally biased region" description="Polar residues" evidence="1">
    <location>
        <begin position="1"/>
        <end position="17"/>
    </location>
</feature>
<feature type="region of interest" description="Disordered" evidence="1">
    <location>
        <begin position="1"/>
        <end position="78"/>
    </location>
</feature>
<protein>
    <submittedName>
        <fullName evidence="2">Uncharacterized protein</fullName>
    </submittedName>
</protein>
<evidence type="ECO:0000313" key="2">
    <source>
        <dbReference type="EMBL" id="CAJ1494867.1"/>
    </source>
</evidence>
<feature type="compositionally biased region" description="Basic residues" evidence="1">
    <location>
        <begin position="105"/>
        <end position="114"/>
    </location>
</feature>
<proteinExistence type="predicted"/>
<accession>A0ABM9L8Y5</accession>
<keyword evidence="3" id="KW-1185">Reference proteome</keyword>
<gene>
    <name evidence="2" type="ORF">MU0053_000190</name>
</gene>
<dbReference type="EMBL" id="OY726397">
    <property type="protein sequence ID" value="CAJ1494867.1"/>
    <property type="molecule type" value="Genomic_DNA"/>
</dbReference>
<organism evidence="2 3">
    <name type="scientific">[Mycobacterium] burgundiense</name>
    <dbReference type="NCBI Taxonomy" id="3064286"/>
    <lineage>
        <taxon>Bacteria</taxon>
        <taxon>Bacillati</taxon>
        <taxon>Actinomycetota</taxon>
        <taxon>Actinomycetes</taxon>
        <taxon>Mycobacteriales</taxon>
        <taxon>Mycobacteriaceae</taxon>
        <taxon>Mycolicibacterium</taxon>
    </lineage>
</organism>
<reference evidence="2 3" key="1">
    <citation type="submission" date="2023-08" db="EMBL/GenBank/DDBJ databases">
        <authorList>
            <person name="Folkvardsen B D."/>
            <person name="Norman A."/>
        </authorList>
    </citation>
    <scope>NUCLEOTIDE SEQUENCE [LARGE SCALE GENOMIC DNA]</scope>
    <source>
        <strain evidence="2 3">Mu0053</strain>
    </source>
</reference>
<evidence type="ECO:0000256" key="1">
    <source>
        <dbReference type="SAM" id="MobiDB-lite"/>
    </source>
</evidence>
<feature type="region of interest" description="Disordered" evidence="1">
    <location>
        <begin position="100"/>
        <end position="125"/>
    </location>
</feature>
<feature type="compositionally biased region" description="Polar residues" evidence="1">
    <location>
        <begin position="29"/>
        <end position="49"/>
    </location>
</feature>
<evidence type="ECO:0000313" key="3">
    <source>
        <dbReference type="Proteomes" id="UP001190465"/>
    </source>
</evidence>
<sequence length="146" mass="14923">MSQLIEATGRSSDTQYESVGVIAPPTVQPSPESATEYESPNGLELNNPTPDEESSGATALSVGEDAEIEFGSPAKSGPGFGAAVEVLPDAILGSYPELTDVAGTHGRRRPPVRRGRADPRCPVSAGGATYQMTAIPAAVSTKAPTA</sequence>
<name>A0ABM9L8Y5_9MYCO</name>
<dbReference type="RefSeq" id="WP_308480559.1">
    <property type="nucleotide sequence ID" value="NZ_OY726397.1"/>
</dbReference>
<dbReference type="Proteomes" id="UP001190465">
    <property type="component" value="Chromosome"/>
</dbReference>